<proteinExistence type="predicted"/>
<protein>
    <submittedName>
        <fullName evidence="2">Uncharacterized protein</fullName>
    </submittedName>
</protein>
<dbReference type="AlphaFoldDB" id="F8H015"/>
<evidence type="ECO:0000313" key="2">
    <source>
        <dbReference type="EMBL" id="AEJ05467.1"/>
    </source>
</evidence>
<sequence length="59" mass="6411">MHRIPNAPGRRPDSPSSRARRGFAAVMMDAPIECRAFEPPSRGGSVRVQEAGLVQARPL</sequence>
<reference evidence="3" key="3">
    <citation type="submission" date="2011-06" db="EMBL/GenBank/DDBJ databases">
        <title>Complete genome sequence of Pseudomonas stutzeri strain CGMCC 1.1803.</title>
        <authorList>
            <person name="Yan Y."/>
            <person name="Chen M."/>
            <person name="Lu W."/>
            <person name="Zhang W."/>
            <person name="Ping S."/>
            <person name="Lin M."/>
        </authorList>
    </citation>
    <scope>NUCLEOTIDE SEQUENCE [LARGE SCALE GENOMIC DNA]</scope>
    <source>
        <strain evidence="3">ATCC 17588 / DSM 5190 / CCUG 11256 / JCM 5965 / LMG 11199 / NCIMB 11358 / Stanier 221</strain>
    </source>
</reference>
<organism evidence="2 3">
    <name type="scientific">Stutzerimonas stutzeri (strain ATCC 17588 / DSM 5190 / CCUG 11256 / JCM 5965 / LMG 11199 / NBRC 14165 / NCIMB 11358 / Stanier 221)</name>
    <name type="common">Pseudomonas stutzeri</name>
    <dbReference type="NCBI Taxonomy" id="96563"/>
    <lineage>
        <taxon>Bacteria</taxon>
        <taxon>Pseudomonadati</taxon>
        <taxon>Pseudomonadota</taxon>
        <taxon>Gammaproteobacteria</taxon>
        <taxon>Pseudomonadales</taxon>
        <taxon>Pseudomonadaceae</taxon>
        <taxon>Stutzerimonas</taxon>
    </lineage>
</organism>
<dbReference type="KEGG" id="psz:PSTAB_2186"/>
<accession>A0A0H3YU41</accession>
<gene>
    <name evidence="2" type="ordered locus">PSTAB_2186</name>
</gene>
<reference evidence="2 3" key="1">
    <citation type="journal article" date="2011" name="J. Bacteriol.">
        <title>Complete Genome Sequence of the Type Strain Pseudomonas stutzeri CGMCC 1.1803.</title>
        <authorList>
            <person name="Chen M."/>
            <person name="Yan Y."/>
            <person name="Zhang W."/>
            <person name="Lu W."/>
            <person name="Wang J."/>
            <person name="Ping S."/>
            <person name="Lin M."/>
        </authorList>
    </citation>
    <scope>NUCLEOTIDE SEQUENCE [LARGE SCALE GENOMIC DNA]</scope>
    <source>
        <strain evidence="3">ATCC 17588 / DSM 5190 / CCUG 11256 / JCM 5965 / LMG 11199 / NCIMB 11358 / Stanier 221</strain>
    </source>
</reference>
<name>F8H015_STUS2</name>
<feature type="region of interest" description="Disordered" evidence="1">
    <location>
        <begin position="1"/>
        <end position="20"/>
    </location>
</feature>
<dbReference type="PATRIC" id="fig|316.105.peg.2097"/>
<evidence type="ECO:0000313" key="3">
    <source>
        <dbReference type="Proteomes" id="UP000008932"/>
    </source>
</evidence>
<evidence type="ECO:0000256" key="1">
    <source>
        <dbReference type="SAM" id="MobiDB-lite"/>
    </source>
</evidence>
<feature type="region of interest" description="Disordered" evidence="1">
    <location>
        <begin position="40"/>
        <end position="59"/>
    </location>
</feature>
<dbReference type="EMBL" id="CP002881">
    <property type="protein sequence ID" value="AEJ05467.1"/>
    <property type="molecule type" value="Genomic_DNA"/>
</dbReference>
<dbReference type="Proteomes" id="UP000008932">
    <property type="component" value="Chromosome"/>
</dbReference>
<reference key="2">
    <citation type="submission" date="2011-06" db="EMBL/GenBank/DDBJ databases">
        <title>Complete Genome Sequence of Pseudomonas stutzeri Strain CGMCC 1.1803.</title>
        <authorList>
            <person name="Yan Y."/>
            <person name="Chen M."/>
            <person name="Lu W."/>
            <person name="Zhang W."/>
            <person name="Ping S."/>
            <person name="Lin M."/>
        </authorList>
    </citation>
    <scope>NUCLEOTIDE SEQUENCE</scope>
    <source>
        <strain>ATCC 17588</strain>
    </source>
</reference>
<accession>F8H015</accession>
<dbReference type="HOGENOM" id="CLU_2957340_0_0_6"/>